<dbReference type="GO" id="GO:0005694">
    <property type="term" value="C:chromosome"/>
    <property type="evidence" value="ECO:0007669"/>
    <property type="project" value="TreeGrafter"/>
</dbReference>
<dbReference type="GO" id="GO:0005524">
    <property type="term" value="F:ATP binding"/>
    <property type="evidence" value="ECO:0007669"/>
    <property type="project" value="UniProtKB-KW"/>
</dbReference>
<evidence type="ECO:0000256" key="4">
    <source>
        <dbReference type="ARBA" id="ARBA00034617"/>
    </source>
</evidence>
<keyword evidence="5" id="KW-0067">ATP-binding</keyword>
<dbReference type="SUPFAM" id="SSF52540">
    <property type="entry name" value="P-loop containing nucleoside triphosphate hydrolases"/>
    <property type="match status" value="2"/>
</dbReference>
<organism evidence="8 9">
    <name type="scientific">Psilocybe cyanescens</name>
    <dbReference type="NCBI Taxonomy" id="93625"/>
    <lineage>
        <taxon>Eukaryota</taxon>
        <taxon>Fungi</taxon>
        <taxon>Dikarya</taxon>
        <taxon>Basidiomycota</taxon>
        <taxon>Agaricomycotina</taxon>
        <taxon>Agaricomycetes</taxon>
        <taxon>Agaricomycetidae</taxon>
        <taxon>Agaricales</taxon>
        <taxon>Agaricineae</taxon>
        <taxon>Strophariaceae</taxon>
        <taxon>Psilocybe</taxon>
    </lineage>
</organism>
<dbReference type="InterPro" id="IPR027417">
    <property type="entry name" value="P-loop_NTPase"/>
</dbReference>
<dbReference type="EMBL" id="NHYD01003329">
    <property type="protein sequence ID" value="PPQ80449.1"/>
    <property type="molecule type" value="Genomic_DNA"/>
</dbReference>
<dbReference type="EC" id="5.6.2.4" evidence="5"/>
<name>A0A409WPM4_PSICY</name>
<dbReference type="Pfam" id="PF16124">
    <property type="entry name" value="RecQ_Zn_bind"/>
    <property type="match status" value="1"/>
</dbReference>
<evidence type="ECO:0000256" key="6">
    <source>
        <dbReference type="SAM" id="MobiDB-lite"/>
    </source>
</evidence>
<dbReference type="GO" id="GO:0043138">
    <property type="term" value="F:3'-5' DNA helicase activity"/>
    <property type="evidence" value="ECO:0007669"/>
    <property type="project" value="UniProtKB-EC"/>
</dbReference>
<keyword evidence="2 5" id="KW-0378">Hydrolase</keyword>
<dbReference type="InterPro" id="IPR032284">
    <property type="entry name" value="RecQ_Zn-bd"/>
</dbReference>
<keyword evidence="9" id="KW-1185">Reference proteome</keyword>
<dbReference type="PANTHER" id="PTHR13710">
    <property type="entry name" value="DNA HELICASE RECQ FAMILY MEMBER"/>
    <property type="match status" value="1"/>
</dbReference>
<proteinExistence type="inferred from homology"/>
<sequence length="678" mass="76132">MYESSFYMVSSVSLTISLTLSHTSLVTPERLCQPDFLELLNVVHENHNLSRLVVDEEWGHDFRSEYRRIGNFRNRYPDVPIMALTATATAAVQNDIIRSLKLDNNRLFTALHPFNRENLFYEVRYLSNPEPLNQMADIFDYITALYRRRGRASSGIVYCRFRKTCDELVGYLRGKGINARAYHRGLPSATLDKTMKGWTTGEGVDLVRLHYDVLFAFFVLNVVATIAFGLGIDKGDVRYILHYDLPKSFEGYYQETGRAGRDGNPAKCILYYSREDAIRVKRFIRSSDPNRAREADDDEPTPTQRASGSLEALVKFAESVTTCRHVSICQYFGEQIDEDNGEIVKGYCDRMCDICRHPDKTRARLSKLSPKESATANVPFSKSSHVNTDAPQGRQMAFNPQEFNRPDGQSSRGSFGAQKRTHSDYVDNSASKRPKVVFAPALVTKPFESASGLSKPFKAPSFVRSVTNPDSAPRQRAQAPVSNMPQSGPPKQISRNDSVLSKPITKAPMLTIADIELPDSDEEVEESSPSLELPQVGLVWEVDHSAKVSTFEREKAFQALRRSLHRVLIIGTDVEEEKAKGTVDVHNIFARELTFHSIGRNEVIFKTANELEILGISLSSTSEGYSNRIDATREDIKKLSNVSLWDSSDGGFDDSQDIVDALRRCASRYGGKGKGRAR</sequence>
<dbReference type="NCBIfam" id="TIGR00614">
    <property type="entry name" value="recQ_fam"/>
    <property type="match status" value="1"/>
</dbReference>
<dbReference type="InterPro" id="IPR001650">
    <property type="entry name" value="Helicase_C-like"/>
</dbReference>
<keyword evidence="5" id="KW-0547">Nucleotide-binding</keyword>
<dbReference type="Pfam" id="PF00271">
    <property type="entry name" value="Helicase_C"/>
    <property type="match status" value="1"/>
</dbReference>
<comment type="catalytic activity">
    <reaction evidence="4 5">
        <text>Couples ATP hydrolysis with the unwinding of duplex DNA by translocating in the 3'-5' direction.</text>
        <dbReference type="EC" id="5.6.2.4"/>
    </reaction>
</comment>
<gene>
    <name evidence="8" type="ORF">CVT25_001776</name>
</gene>
<accession>A0A409WPM4</accession>
<keyword evidence="5" id="KW-0539">Nucleus</keyword>
<dbReference type="STRING" id="93625.A0A409WPM4"/>
<dbReference type="GO" id="GO:0016887">
    <property type="term" value="F:ATP hydrolysis activity"/>
    <property type="evidence" value="ECO:0007669"/>
    <property type="project" value="RHEA"/>
</dbReference>
<evidence type="ECO:0000259" key="7">
    <source>
        <dbReference type="PROSITE" id="PS51194"/>
    </source>
</evidence>
<dbReference type="GO" id="GO:0009378">
    <property type="term" value="F:four-way junction helicase activity"/>
    <property type="evidence" value="ECO:0007669"/>
    <property type="project" value="TreeGrafter"/>
</dbReference>
<dbReference type="SMART" id="SM00490">
    <property type="entry name" value="HELICc"/>
    <property type="match status" value="1"/>
</dbReference>
<evidence type="ECO:0000256" key="1">
    <source>
        <dbReference type="ARBA" id="ARBA00005446"/>
    </source>
</evidence>
<keyword evidence="3 5" id="KW-0347">Helicase</keyword>
<evidence type="ECO:0000256" key="2">
    <source>
        <dbReference type="ARBA" id="ARBA00022801"/>
    </source>
</evidence>
<dbReference type="InterPro" id="IPR004589">
    <property type="entry name" value="DNA_helicase_ATP-dep_RecQ"/>
</dbReference>
<feature type="domain" description="Helicase C-terminal" evidence="7">
    <location>
        <begin position="137"/>
        <end position="309"/>
    </location>
</feature>
<dbReference type="GO" id="GO:0005737">
    <property type="term" value="C:cytoplasm"/>
    <property type="evidence" value="ECO:0007669"/>
    <property type="project" value="TreeGrafter"/>
</dbReference>
<dbReference type="AlphaFoldDB" id="A0A409WPM4"/>
<feature type="compositionally biased region" description="Polar residues" evidence="6">
    <location>
        <begin position="372"/>
        <end position="390"/>
    </location>
</feature>
<reference evidence="8 9" key="1">
    <citation type="journal article" date="2018" name="Evol. Lett.">
        <title>Horizontal gene cluster transfer increased hallucinogenic mushroom diversity.</title>
        <authorList>
            <person name="Reynolds H.T."/>
            <person name="Vijayakumar V."/>
            <person name="Gluck-Thaler E."/>
            <person name="Korotkin H.B."/>
            <person name="Matheny P.B."/>
            <person name="Slot J.C."/>
        </authorList>
    </citation>
    <scope>NUCLEOTIDE SEQUENCE [LARGE SCALE GENOMIC DNA]</scope>
    <source>
        <strain evidence="8 9">2631</strain>
    </source>
</reference>
<comment type="caution">
    <text evidence="8">The sequence shown here is derived from an EMBL/GenBank/DDBJ whole genome shotgun (WGS) entry which is preliminary data.</text>
</comment>
<evidence type="ECO:0000256" key="5">
    <source>
        <dbReference type="RuleBase" id="RU364117"/>
    </source>
</evidence>
<evidence type="ECO:0000256" key="3">
    <source>
        <dbReference type="ARBA" id="ARBA00022806"/>
    </source>
</evidence>
<feature type="region of interest" description="Disordered" evidence="6">
    <location>
        <begin position="288"/>
        <end position="308"/>
    </location>
</feature>
<feature type="region of interest" description="Disordered" evidence="6">
    <location>
        <begin position="464"/>
        <end position="497"/>
    </location>
</feature>
<dbReference type="InParanoid" id="A0A409WPM4"/>
<protein>
    <recommendedName>
        <fullName evidence="5">ATP-dependent DNA helicase</fullName>
        <ecNumber evidence="5">5.6.2.4</ecNumber>
    </recommendedName>
</protein>
<dbReference type="Gene3D" id="3.40.50.300">
    <property type="entry name" value="P-loop containing nucleotide triphosphate hydrolases"/>
    <property type="match status" value="2"/>
</dbReference>
<dbReference type="Proteomes" id="UP000283269">
    <property type="component" value="Unassembled WGS sequence"/>
</dbReference>
<dbReference type="GO" id="GO:0005634">
    <property type="term" value="C:nucleus"/>
    <property type="evidence" value="ECO:0007669"/>
    <property type="project" value="UniProtKB-SubCell"/>
</dbReference>
<comment type="similarity">
    <text evidence="1 5">Belongs to the helicase family. RecQ subfamily.</text>
</comment>
<dbReference type="PANTHER" id="PTHR13710:SF152">
    <property type="entry name" value="ATP-DEPENDENT DNA HELICASE Q5"/>
    <property type="match status" value="1"/>
</dbReference>
<evidence type="ECO:0000313" key="9">
    <source>
        <dbReference type="Proteomes" id="UP000283269"/>
    </source>
</evidence>
<evidence type="ECO:0000313" key="8">
    <source>
        <dbReference type="EMBL" id="PPQ80449.1"/>
    </source>
</evidence>
<feature type="region of interest" description="Disordered" evidence="6">
    <location>
        <begin position="365"/>
        <end position="428"/>
    </location>
</feature>
<comment type="catalytic activity">
    <reaction evidence="5">
        <text>ATP + H2O = ADP + phosphate + H(+)</text>
        <dbReference type="Rhea" id="RHEA:13065"/>
        <dbReference type="ChEBI" id="CHEBI:15377"/>
        <dbReference type="ChEBI" id="CHEBI:15378"/>
        <dbReference type="ChEBI" id="CHEBI:30616"/>
        <dbReference type="ChEBI" id="CHEBI:43474"/>
        <dbReference type="ChEBI" id="CHEBI:456216"/>
    </reaction>
</comment>
<dbReference type="GO" id="GO:0000724">
    <property type="term" value="P:double-strand break repair via homologous recombination"/>
    <property type="evidence" value="ECO:0007669"/>
    <property type="project" value="TreeGrafter"/>
</dbReference>
<dbReference type="PROSITE" id="PS51194">
    <property type="entry name" value="HELICASE_CTER"/>
    <property type="match status" value="1"/>
</dbReference>
<comment type="subcellular location">
    <subcellularLocation>
        <location evidence="5">Nucleus</location>
    </subcellularLocation>
</comment>
<dbReference type="OrthoDB" id="10261556at2759"/>